<protein>
    <submittedName>
        <fullName evidence="2">Uncharacterized protein</fullName>
    </submittedName>
</protein>
<reference evidence="2" key="1">
    <citation type="submission" date="2021-03" db="EMBL/GenBank/DDBJ databases">
        <title>Antimicrobial resistance genes in bacteria isolated from Japanese honey, and their potential for conferring macrolide and lincosamide resistance in the American foulbrood pathogen Paenibacillus larvae.</title>
        <authorList>
            <person name="Okamoto M."/>
            <person name="Kumagai M."/>
            <person name="Kanamori H."/>
            <person name="Takamatsu D."/>
        </authorList>
    </citation>
    <scope>NUCLEOTIDE SEQUENCE</scope>
    <source>
        <strain evidence="2">J2TS6</strain>
    </source>
</reference>
<comment type="caution">
    <text evidence="2">The sequence shown here is derived from an EMBL/GenBank/DDBJ whole genome shotgun (WGS) entry which is preliminary data.</text>
</comment>
<sequence length="168" mass="18897">MAERTSAKKLTVNELIVQKLKETFDRKGTSPDEGSNVWVMAAAAKPFREGEENGLSQEPGSRRPTHRVRVVLRTSDAQEANPYVDGSDFFLEVDERQQSAEFVWEEESFADAPHLHGSEVLTAIRWTSEPDEALLCVRLEDPFQTRTDQAKLGEATRQGTSEGDETWT</sequence>
<gene>
    <name evidence="2" type="ORF">J2TS6_40240</name>
</gene>
<accession>A0A919XMI4</accession>
<dbReference type="AlphaFoldDB" id="A0A919XMI4"/>
<dbReference type="Proteomes" id="UP000679779">
    <property type="component" value="Unassembled WGS sequence"/>
</dbReference>
<name>A0A919XMI4_9BACL</name>
<dbReference type="RefSeq" id="WP_160042979.1">
    <property type="nucleotide sequence ID" value="NZ_BORQ01000005.1"/>
</dbReference>
<evidence type="ECO:0000313" key="3">
    <source>
        <dbReference type="Proteomes" id="UP000679779"/>
    </source>
</evidence>
<feature type="region of interest" description="Disordered" evidence="1">
    <location>
        <begin position="145"/>
        <end position="168"/>
    </location>
</feature>
<evidence type="ECO:0000256" key="1">
    <source>
        <dbReference type="SAM" id="MobiDB-lite"/>
    </source>
</evidence>
<keyword evidence="3" id="KW-1185">Reference proteome</keyword>
<organism evidence="2 3">
    <name type="scientific">Paenibacillus albilobatus</name>
    <dbReference type="NCBI Taxonomy" id="2716884"/>
    <lineage>
        <taxon>Bacteria</taxon>
        <taxon>Bacillati</taxon>
        <taxon>Bacillota</taxon>
        <taxon>Bacilli</taxon>
        <taxon>Bacillales</taxon>
        <taxon>Paenibacillaceae</taxon>
        <taxon>Paenibacillus</taxon>
    </lineage>
</organism>
<evidence type="ECO:0000313" key="2">
    <source>
        <dbReference type="EMBL" id="GIO32883.1"/>
    </source>
</evidence>
<proteinExistence type="predicted"/>
<dbReference type="EMBL" id="BORQ01000005">
    <property type="protein sequence ID" value="GIO32883.1"/>
    <property type="molecule type" value="Genomic_DNA"/>
</dbReference>